<reference evidence="1 2" key="1">
    <citation type="journal article" date="2015" name="Nature">
        <title>rRNA introns, odd ribosomes, and small enigmatic genomes across a large radiation of phyla.</title>
        <authorList>
            <person name="Brown C.T."/>
            <person name="Hug L.A."/>
            <person name="Thomas B.C."/>
            <person name="Sharon I."/>
            <person name="Castelle C.J."/>
            <person name="Singh A."/>
            <person name="Wilkins M.J."/>
            <person name="Williams K.H."/>
            <person name="Banfield J.F."/>
        </authorList>
    </citation>
    <scope>NUCLEOTIDE SEQUENCE [LARGE SCALE GENOMIC DNA]</scope>
</reference>
<proteinExistence type="predicted"/>
<gene>
    <name evidence="1" type="ORF">UR52_C0006G0004</name>
</gene>
<sequence length="124" mass="14307">MVDKLRQIVEWQVLELIKKMSEFGKMTNEQAQQIAKRTIELLKPGMSLEEFFKNVMKIDDGLPELSFIVLPLAKIYQEKIENPSIDAVRELVRKTNYDTAVNLSQKIVDQDIKIKFVAQGKPTV</sequence>
<evidence type="ECO:0000313" key="1">
    <source>
        <dbReference type="EMBL" id="KKP59489.1"/>
    </source>
</evidence>
<name>A0A0G0ARG0_9BACT</name>
<organism evidence="1 2">
    <name type="scientific">Candidatus Gottesmanbacteria bacterium GW2011_GWA1_34_13</name>
    <dbReference type="NCBI Taxonomy" id="1618434"/>
    <lineage>
        <taxon>Bacteria</taxon>
        <taxon>Candidatus Gottesmaniibacteriota</taxon>
    </lineage>
</organism>
<evidence type="ECO:0000313" key="2">
    <source>
        <dbReference type="Proteomes" id="UP000034176"/>
    </source>
</evidence>
<dbReference type="Proteomes" id="UP000034176">
    <property type="component" value="Unassembled WGS sequence"/>
</dbReference>
<dbReference type="AlphaFoldDB" id="A0A0G0ARG0"/>
<accession>A0A0G0ARG0</accession>
<comment type="caution">
    <text evidence="1">The sequence shown here is derived from an EMBL/GenBank/DDBJ whole genome shotgun (WGS) entry which is preliminary data.</text>
</comment>
<dbReference type="EMBL" id="LBPN01000006">
    <property type="protein sequence ID" value="KKP59489.1"/>
    <property type="molecule type" value="Genomic_DNA"/>
</dbReference>
<protein>
    <submittedName>
        <fullName evidence="1">Uncharacterized protein</fullName>
    </submittedName>
</protein>